<dbReference type="InterPro" id="IPR013783">
    <property type="entry name" value="Ig-like_fold"/>
</dbReference>
<keyword evidence="1" id="KW-0472">Membrane</keyword>
<dbReference type="PANTHER" id="PTHR37833:SF1">
    <property type="entry name" value="SIGNAL PEPTIDE PROTEIN"/>
    <property type="match status" value="1"/>
</dbReference>
<feature type="transmembrane region" description="Helical" evidence="1">
    <location>
        <begin position="32"/>
        <end position="51"/>
    </location>
</feature>
<gene>
    <name evidence="2" type="ORF">SDC9_56565</name>
</gene>
<proteinExistence type="predicted"/>
<reference evidence="2" key="1">
    <citation type="submission" date="2019-08" db="EMBL/GenBank/DDBJ databases">
        <authorList>
            <person name="Kucharzyk K."/>
            <person name="Murdoch R.W."/>
            <person name="Higgins S."/>
            <person name="Loffler F."/>
        </authorList>
    </citation>
    <scope>NUCLEOTIDE SEQUENCE</scope>
</reference>
<protein>
    <recommendedName>
        <fullName evidence="3">DUF1573 domain-containing protein</fullName>
    </recommendedName>
</protein>
<keyword evidence="1" id="KW-0812">Transmembrane</keyword>
<sequence length="194" mass="21584">MYISTNVKILTDLNHNILQQSKSTEWRDGTGFVIWPCFFVILPKSIFIMKLRRIFFALMLLTGFTANAQNQTGAYIKFDKLVHDFGEMTAGDPAEVNFSFTNTGDAPLVLSNVRSTCGCTVPTWPHEPILPGKTAAIKVKYDSNRVGQINKQITVESNASNGTVYLKISGNIKKKPDEIMPVQNYDNSGTPFAQ</sequence>
<evidence type="ECO:0000256" key="1">
    <source>
        <dbReference type="SAM" id="Phobius"/>
    </source>
</evidence>
<dbReference type="EMBL" id="VSSQ01001668">
    <property type="protein sequence ID" value="MPM10237.1"/>
    <property type="molecule type" value="Genomic_DNA"/>
</dbReference>
<evidence type="ECO:0000313" key="2">
    <source>
        <dbReference type="EMBL" id="MPM10237.1"/>
    </source>
</evidence>
<dbReference type="InterPro" id="IPR011467">
    <property type="entry name" value="DUF1573"/>
</dbReference>
<dbReference type="Pfam" id="PF07610">
    <property type="entry name" value="DUF1573"/>
    <property type="match status" value="1"/>
</dbReference>
<comment type="caution">
    <text evidence="2">The sequence shown here is derived from an EMBL/GenBank/DDBJ whole genome shotgun (WGS) entry which is preliminary data.</text>
</comment>
<accession>A0A644X2P9</accession>
<name>A0A644X2P9_9ZZZZ</name>
<dbReference type="AlphaFoldDB" id="A0A644X2P9"/>
<dbReference type="PANTHER" id="PTHR37833">
    <property type="entry name" value="LIPOPROTEIN-RELATED"/>
    <property type="match status" value="1"/>
</dbReference>
<dbReference type="Gene3D" id="2.60.40.10">
    <property type="entry name" value="Immunoglobulins"/>
    <property type="match status" value="1"/>
</dbReference>
<evidence type="ECO:0008006" key="3">
    <source>
        <dbReference type="Google" id="ProtNLM"/>
    </source>
</evidence>
<organism evidence="2">
    <name type="scientific">bioreactor metagenome</name>
    <dbReference type="NCBI Taxonomy" id="1076179"/>
    <lineage>
        <taxon>unclassified sequences</taxon>
        <taxon>metagenomes</taxon>
        <taxon>ecological metagenomes</taxon>
    </lineage>
</organism>
<keyword evidence="1" id="KW-1133">Transmembrane helix</keyword>